<gene>
    <name evidence="5" type="ORF">FEF09_14845</name>
</gene>
<dbReference type="GO" id="GO:0043565">
    <property type="term" value="F:sequence-specific DNA binding"/>
    <property type="evidence" value="ECO:0007669"/>
    <property type="project" value="InterPro"/>
</dbReference>
<dbReference type="SUPFAM" id="SSF51215">
    <property type="entry name" value="Regulatory protein AraC"/>
    <property type="match status" value="1"/>
</dbReference>
<proteinExistence type="predicted"/>
<evidence type="ECO:0000256" key="2">
    <source>
        <dbReference type="ARBA" id="ARBA00023125"/>
    </source>
</evidence>
<dbReference type="Proteomes" id="UP000318815">
    <property type="component" value="Unassembled WGS sequence"/>
</dbReference>
<keyword evidence="1" id="KW-0805">Transcription regulation</keyword>
<dbReference type="Pfam" id="PF02311">
    <property type="entry name" value="AraC_binding"/>
    <property type="match status" value="1"/>
</dbReference>
<comment type="caution">
    <text evidence="5">The sequence shown here is derived from an EMBL/GenBank/DDBJ whole genome shotgun (WGS) entry which is preliminary data.</text>
</comment>
<accession>A0A5C6LSY8</accession>
<dbReference type="PROSITE" id="PS01124">
    <property type="entry name" value="HTH_ARAC_FAMILY_2"/>
    <property type="match status" value="1"/>
</dbReference>
<dbReference type="InterPro" id="IPR018062">
    <property type="entry name" value="HTH_AraC-typ_CS"/>
</dbReference>
<evidence type="ECO:0000313" key="6">
    <source>
        <dbReference type="Proteomes" id="UP000318815"/>
    </source>
</evidence>
<organism evidence="5 6">
    <name type="scientific">Chitinophaga pinensis</name>
    <dbReference type="NCBI Taxonomy" id="79329"/>
    <lineage>
        <taxon>Bacteria</taxon>
        <taxon>Pseudomonadati</taxon>
        <taxon>Bacteroidota</taxon>
        <taxon>Chitinophagia</taxon>
        <taxon>Chitinophagales</taxon>
        <taxon>Chitinophagaceae</taxon>
        <taxon>Chitinophaga</taxon>
    </lineage>
</organism>
<dbReference type="PANTHER" id="PTHR43280">
    <property type="entry name" value="ARAC-FAMILY TRANSCRIPTIONAL REGULATOR"/>
    <property type="match status" value="1"/>
</dbReference>
<sequence>MPASAPFIVSYQLEDFSPGGIPFVVGELSAHAAKGHAHLMGIHRHSYYMLGICTEGSTTDMLDFEPMTVKAGEMVLIVPGQVHEPRRDYTGKGYIVAFSADFLLHQDVSLPTLPSGPVRLSDADFAQACLIITQLQREYTERTPQYVAMLQHYLSLLITLLYRHASAYTQSGPPLLQRYRSLLARHFLEWTKPAQYAAALHVSVDHLNEVIRQHTGRTVSAHLNERRVLEAKRLLLHAKESIKEIAWHLQFNEVSYFNRFFKQHTGHTPAAFREKVREKYLSDPE</sequence>
<evidence type="ECO:0000313" key="5">
    <source>
        <dbReference type="EMBL" id="TWV99727.1"/>
    </source>
</evidence>
<dbReference type="InterPro" id="IPR037923">
    <property type="entry name" value="HTH-like"/>
</dbReference>
<reference evidence="5 6" key="1">
    <citation type="submission" date="2019-08" db="EMBL/GenBank/DDBJ databases">
        <title>Whole genome sequencing of chitin degrading bacteria Chitinophaga pinensis YS16.</title>
        <authorList>
            <person name="Singh R.P."/>
            <person name="Manchanda G."/>
            <person name="Maurya I.K."/>
            <person name="Joshi N.K."/>
            <person name="Srivastava A.K."/>
        </authorList>
    </citation>
    <scope>NUCLEOTIDE SEQUENCE [LARGE SCALE GENOMIC DNA]</scope>
    <source>
        <strain evidence="5 6">YS-16</strain>
    </source>
</reference>
<dbReference type="InterPro" id="IPR009057">
    <property type="entry name" value="Homeodomain-like_sf"/>
</dbReference>
<keyword evidence="6" id="KW-1185">Reference proteome</keyword>
<dbReference type="PANTHER" id="PTHR43280:SF32">
    <property type="entry name" value="TRANSCRIPTIONAL REGULATORY PROTEIN"/>
    <property type="match status" value="1"/>
</dbReference>
<evidence type="ECO:0000259" key="4">
    <source>
        <dbReference type="PROSITE" id="PS01124"/>
    </source>
</evidence>
<dbReference type="EMBL" id="VOHS01000013">
    <property type="protein sequence ID" value="TWV99727.1"/>
    <property type="molecule type" value="Genomic_DNA"/>
</dbReference>
<evidence type="ECO:0000256" key="1">
    <source>
        <dbReference type="ARBA" id="ARBA00023015"/>
    </source>
</evidence>
<dbReference type="Gene3D" id="1.10.10.60">
    <property type="entry name" value="Homeodomain-like"/>
    <property type="match status" value="1"/>
</dbReference>
<dbReference type="GO" id="GO:0003700">
    <property type="term" value="F:DNA-binding transcription factor activity"/>
    <property type="evidence" value="ECO:0007669"/>
    <property type="project" value="InterPro"/>
</dbReference>
<dbReference type="SMART" id="SM00342">
    <property type="entry name" value="HTH_ARAC"/>
    <property type="match status" value="1"/>
</dbReference>
<dbReference type="PROSITE" id="PS00041">
    <property type="entry name" value="HTH_ARAC_FAMILY_1"/>
    <property type="match status" value="1"/>
</dbReference>
<evidence type="ECO:0000256" key="3">
    <source>
        <dbReference type="ARBA" id="ARBA00023163"/>
    </source>
</evidence>
<dbReference type="InterPro" id="IPR018060">
    <property type="entry name" value="HTH_AraC"/>
</dbReference>
<dbReference type="AlphaFoldDB" id="A0A5C6LSY8"/>
<keyword evidence="2" id="KW-0238">DNA-binding</keyword>
<dbReference type="RefSeq" id="WP_146305845.1">
    <property type="nucleotide sequence ID" value="NZ_VOHS01000013.1"/>
</dbReference>
<name>A0A5C6LSY8_9BACT</name>
<dbReference type="Pfam" id="PF12833">
    <property type="entry name" value="HTH_18"/>
    <property type="match status" value="1"/>
</dbReference>
<feature type="domain" description="HTH araC/xylS-type" evidence="4">
    <location>
        <begin position="177"/>
        <end position="275"/>
    </location>
</feature>
<dbReference type="InterPro" id="IPR003313">
    <property type="entry name" value="AraC-bd"/>
</dbReference>
<protein>
    <submittedName>
        <fullName evidence="5">Helix-turn-helix domain-containing protein</fullName>
    </submittedName>
</protein>
<dbReference type="OrthoDB" id="2585681at2"/>
<keyword evidence="3" id="KW-0804">Transcription</keyword>
<dbReference type="SUPFAM" id="SSF46689">
    <property type="entry name" value="Homeodomain-like"/>
    <property type="match status" value="1"/>
</dbReference>